<dbReference type="AlphaFoldDB" id="A0A5C3LLS4"/>
<sequence>DVQERMKFWNAMRGWFALKGYTLYLHSKTNPWEPNMVYEACAYTYPAAPCTAEPRYPYAYIGSTGEPPDRMYPALASIPNGRAVFAQDKQTRHIAIKLVKGGSEEHKILQIIHDDKRLLEKENFCGVIPVLDMLEFDGHWFAVMPRNANTLVNHVTNRDIALAMLNTLRLDLRSRGDTLYVLFDFNLSIKLSSEKCLPAEFSMYGVLDKPLDTTRGQIDFDPFAYDVACLGIYLCHSFQVGRYVIKRVPNMRLITLFSNVHALSHCWHHSWMEWSHMISSLDSPLKKRFDSLKTCALRWMKNI</sequence>
<keyword evidence="2" id="KW-1185">Reference proteome</keyword>
<name>A0A5C3LLS4_9AGAR</name>
<feature type="non-terminal residue" evidence="1">
    <location>
        <position position="1"/>
    </location>
</feature>
<dbReference type="Proteomes" id="UP000308652">
    <property type="component" value="Unassembled WGS sequence"/>
</dbReference>
<accession>A0A5C3LLS4</accession>
<protein>
    <recommendedName>
        <fullName evidence="3">Protein kinase domain-containing protein</fullName>
    </recommendedName>
</protein>
<proteinExistence type="predicted"/>
<dbReference type="InterPro" id="IPR011009">
    <property type="entry name" value="Kinase-like_dom_sf"/>
</dbReference>
<dbReference type="EMBL" id="ML213661">
    <property type="protein sequence ID" value="TFK32866.1"/>
    <property type="molecule type" value="Genomic_DNA"/>
</dbReference>
<dbReference type="SUPFAM" id="SSF56112">
    <property type="entry name" value="Protein kinase-like (PK-like)"/>
    <property type="match status" value="1"/>
</dbReference>
<reference evidence="1 2" key="1">
    <citation type="journal article" date="2019" name="Nat. Ecol. Evol.">
        <title>Megaphylogeny resolves global patterns of mushroom evolution.</title>
        <authorList>
            <person name="Varga T."/>
            <person name="Krizsan K."/>
            <person name="Foldi C."/>
            <person name="Dima B."/>
            <person name="Sanchez-Garcia M."/>
            <person name="Sanchez-Ramirez S."/>
            <person name="Szollosi G.J."/>
            <person name="Szarkandi J.G."/>
            <person name="Papp V."/>
            <person name="Albert L."/>
            <person name="Andreopoulos W."/>
            <person name="Angelini C."/>
            <person name="Antonin V."/>
            <person name="Barry K.W."/>
            <person name="Bougher N.L."/>
            <person name="Buchanan P."/>
            <person name="Buyck B."/>
            <person name="Bense V."/>
            <person name="Catcheside P."/>
            <person name="Chovatia M."/>
            <person name="Cooper J."/>
            <person name="Damon W."/>
            <person name="Desjardin D."/>
            <person name="Finy P."/>
            <person name="Geml J."/>
            <person name="Haridas S."/>
            <person name="Hughes K."/>
            <person name="Justo A."/>
            <person name="Karasinski D."/>
            <person name="Kautmanova I."/>
            <person name="Kiss B."/>
            <person name="Kocsube S."/>
            <person name="Kotiranta H."/>
            <person name="LaButti K.M."/>
            <person name="Lechner B.E."/>
            <person name="Liimatainen K."/>
            <person name="Lipzen A."/>
            <person name="Lukacs Z."/>
            <person name="Mihaltcheva S."/>
            <person name="Morgado L.N."/>
            <person name="Niskanen T."/>
            <person name="Noordeloos M.E."/>
            <person name="Ohm R.A."/>
            <person name="Ortiz-Santana B."/>
            <person name="Ovrebo C."/>
            <person name="Racz N."/>
            <person name="Riley R."/>
            <person name="Savchenko A."/>
            <person name="Shiryaev A."/>
            <person name="Soop K."/>
            <person name="Spirin V."/>
            <person name="Szebenyi C."/>
            <person name="Tomsovsky M."/>
            <person name="Tulloss R.E."/>
            <person name="Uehling J."/>
            <person name="Grigoriev I.V."/>
            <person name="Vagvolgyi C."/>
            <person name="Papp T."/>
            <person name="Martin F.M."/>
            <person name="Miettinen O."/>
            <person name="Hibbett D.S."/>
            <person name="Nagy L.G."/>
        </authorList>
    </citation>
    <scope>NUCLEOTIDE SEQUENCE [LARGE SCALE GENOMIC DNA]</scope>
    <source>
        <strain evidence="1 2">CBS 166.37</strain>
    </source>
</reference>
<evidence type="ECO:0000313" key="2">
    <source>
        <dbReference type="Proteomes" id="UP000308652"/>
    </source>
</evidence>
<gene>
    <name evidence="1" type="ORF">BDQ12DRAFT_616268</name>
</gene>
<dbReference type="OrthoDB" id="2722301at2759"/>
<organism evidence="1 2">
    <name type="scientific">Crucibulum laeve</name>
    <dbReference type="NCBI Taxonomy" id="68775"/>
    <lineage>
        <taxon>Eukaryota</taxon>
        <taxon>Fungi</taxon>
        <taxon>Dikarya</taxon>
        <taxon>Basidiomycota</taxon>
        <taxon>Agaricomycotina</taxon>
        <taxon>Agaricomycetes</taxon>
        <taxon>Agaricomycetidae</taxon>
        <taxon>Agaricales</taxon>
        <taxon>Agaricineae</taxon>
        <taxon>Nidulariaceae</taxon>
        <taxon>Crucibulum</taxon>
    </lineage>
</organism>
<evidence type="ECO:0000313" key="1">
    <source>
        <dbReference type="EMBL" id="TFK32866.1"/>
    </source>
</evidence>
<evidence type="ECO:0008006" key="3">
    <source>
        <dbReference type="Google" id="ProtNLM"/>
    </source>
</evidence>